<dbReference type="InterPro" id="IPR059120">
    <property type="entry name" value="Cullin-like_AB"/>
</dbReference>
<evidence type="ECO:0000259" key="2">
    <source>
        <dbReference type="PROSITE" id="PS50069"/>
    </source>
</evidence>
<evidence type="ECO:0000313" key="4">
    <source>
        <dbReference type="Proteomes" id="UP000095023"/>
    </source>
</evidence>
<dbReference type="AlphaFoldDB" id="A0A1E4TGL3"/>
<dbReference type="GO" id="GO:0031625">
    <property type="term" value="F:ubiquitin protein ligase binding"/>
    <property type="evidence" value="ECO:0007669"/>
    <property type="project" value="InterPro"/>
</dbReference>
<reference evidence="4" key="1">
    <citation type="submission" date="2016-02" db="EMBL/GenBank/DDBJ databases">
        <title>Comparative genomics of biotechnologically important yeasts.</title>
        <authorList>
            <consortium name="DOE Joint Genome Institute"/>
            <person name="Riley R."/>
            <person name="Haridas S."/>
            <person name="Wolfe K.H."/>
            <person name="Lopes M.R."/>
            <person name="Hittinger C.T."/>
            <person name="Goker M."/>
            <person name="Salamov A."/>
            <person name="Wisecaver J."/>
            <person name="Long T.M."/>
            <person name="Aerts A.L."/>
            <person name="Barry K."/>
            <person name="Choi C."/>
            <person name="Clum A."/>
            <person name="Coughlan A.Y."/>
            <person name="Deshpande S."/>
            <person name="Douglass A.P."/>
            <person name="Hanson S.J."/>
            <person name="Klenk H.-P."/>
            <person name="Labutti K."/>
            <person name="Lapidus A."/>
            <person name="Lindquist E."/>
            <person name="Lipzen A."/>
            <person name="Meier-Kolthoff J.P."/>
            <person name="Ohm R.A."/>
            <person name="Otillar R.P."/>
            <person name="Pangilinan J."/>
            <person name="Peng Y."/>
            <person name="Rokas A."/>
            <person name="Rosa C.A."/>
            <person name="Scheuner C."/>
            <person name="Sibirny A.A."/>
            <person name="Slot J.C."/>
            <person name="Stielow J.B."/>
            <person name="Sun H."/>
            <person name="Kurtzman C.P."/>
            <person name="Blackwell M."/>
            <person name="Jeffries T.W."/>
            <person name="Grigoriev I.V."/>
        </authorList>
    </citation>
    <scope>NUCLEOTIDE SEQUENCE [LARGE SCALE GENOMIC DNA]</scope>
    <source>
        <strain evidence="4">NRRL Y-17796</strain>
    </source>
</reference>
<dbReference type="SMART" id="SM00884">
    <property type="entry name" value="Cullin_Nedd8"/>
    <property type="match status" value="1"/>
</dbReference>
<dbReference type="Gene3D" id="1.10.10.10">
    <property type="entry name" value="Winged helix-like DNA-binding domain superfamily/Winged helix DNA-binding domain"/>
    <property type="match status" value="1"/>
</dbReference>
<dbReference type="PANTHER" id="PTHR11932">
    <property type="entry name" value="CULLIN"/>
    <property type="match status" value="1"/>
</dbReference>
<dbReference type="InterPro" id="IPR036317">
    <property type="entry name" value="Cullin_homology_sf"/>
</dbReference>
<dbReference type="InterPro" id="IPR036388">
    <property type="entry name" value="WH-like_DNA-bd_sf"/>
</dbReference>
<sequence>MANATRVHLTNSNNNINDEVVKYVDESIALVVQAVQTPHDCMGGIASFRVLQRLEDICRLGYYQLLWERIEPVITHAIRELFKELEDSVPVEDDKVSFNRAVIHYYDFCTSTRNMLSYLNGFDMKHIAYFSDSEWLDVHLASQFQLIPEDKKSHLYDCINECILDFSKSIATSTANDPRSINFPGRLFYACIEVYVRHFQNIDSNYFFSDAIVQVATTIIEAPGPAGSFLDRLREVSAYFERIERIILPLYISSLFAEYDRALKTIETYLEGILHQIRKEKENTAKSAFNDSIMVYWKNILENGYNSGDIVVIRDVSDSLTRTSLICPDWKHIFLIPLERRITRMLTEKYAAENNLTPSELIFELCECISNMYDVYEATGSTDSEDINNSPINISELLRTGNKGLIVKGLSEYLEQQSLFFNTSETPNQKKSRHINAAKLSAYLSRSAVPESRLLEHDEGWVVFRTVLDHVKCYEDFVEYFTQRILRYALNQSLNTENIDAIVRYLANVVGNEDIFLMRSIVKSYKESFSLNQRVSLNEPISSTKFSTSLFKYDDYVALSNVYDIKEYQNVVVPETISNYTNAVLSNFQQHEKHKYLVYDYGATRCVLSYYQGENEYELVVTGFQALIILQFTSTEENTTLSVTALQENTGIPMDVLRRNLRSLTSKEHPLLLRTTGTDEQNQISHELFQLHSSWTPNKSRIVFSIPSRSSAEVARMKDSDADNNLGDRKMEIEATIARTLKGAQEFEHNDLVDTVQRLLPKGPVDVAIIKMAIDSLLERGFIERKETNIYRYR</sequence>
<dbReference type="Proteomes" id="UP000095023">
    <property type="component" value="Unassembled WGS sequence"/>
</dbReference>
<dbReference type="InterPro" id="IPR019559">
    <property type="entry name" value="Cullin_neddylation_domain"/>
</dbReference>
<dbReference type="InterPro" id="IPR045093">
    <property type="entry name" value="Cullin"/>
</dbReference>
<organism evidence="3 4">
    <name type="scientific">Tortispora caseinolytica NRRL Y-17796</name>
    <dbReference type="NCBI Taxonomy" id="767744"/>
    <lineage>
        <taxon>Eukaryota</taxon>
        <taxon>Fungi</taxon>
        <taxon>Dikarya</taxon>
        <taxon>Ascomycota</taxon>
        <taxon>Saccharomycotina</taxon>
        <taxon>Trigonopsidomycetes</taxon>
        <taxon>Trigonopsidales</taxon>
        <taxon>Trigonopsidaceae</taxon>
        <taxon>Tortispora</taxon>
    </lineage>
</organism>
<dbReference type="EMBL" id="KV453842">
    <property type="protein sequence ID" value="ODV90847.1"/>
    <property type="molecule type" value="Genomic_DNA"/>
</dbReference>
<name>A0A1E4TGL3_9ASCO</name>
<dbReference type="OrthoDB" id="27073at2759"/>
<evidence type="ECO:0000313" key="3">
    <source>
        <dbReference type="EMBL" id="ODV90847.1"/>
    </source>
</evidence>
<evidence type="ECO:0000256" key="1">
    <source>
        <dbReference type="PROSITE-ProRule" id="PRU00330"/>
    </source>
</evidence>
<dbReference type="GO" id="GO:0006511">
    <property type="term" value="P:ubiquitin-dependent protein catabolic process"/>
    <property type="evidence" value="ECO:0007669"/>
    <property type="project" value="InterPro"/>
</dbReference>
<dbReference type="SUPFAM" id="SSF75632">
    <property type="entry name" value="Cullin homology domain"/>
    <property type="match status" value="1"/>
</dbReference>
<proteinExistence type="inferred from homology"/>
<dbReference type="PROSITE" id="PS50069">
    <property type="entry name" value="CULLIN_2"/>
    <property type="match status" value="1"/>
</dbReference>
<feature type="domain" description="Cullin family profile" evidence="2">
    <location>
        <begin position="431"/>
        <end position="665"/>
    </location>
</feature>
<accession>A0A1E4TGL3</accession>
<dbReference type="Gene3D" id="3.30.230.130">
    <property type="entry name" value="Cullin, Chain C, Domain 2"/>
    <property type="match status" value="1"/>
</dbReference>
<dbReference type="Pfam" id="PF26557">
    <property type="entry name" value="Cullin_AB"/>
    <property type="match status" value="1"/>
</dbReference>
<gene>
    <name evidence="3" type="ORF">CANCADRAFT_2569</name>
</gene>
<dbReference type="Pfam" id="PF10557">
    <property type="entry name" value="Cullin_Nedd8"/>
    <property type="match status" value="1"/>
</dbReference>
<dbReference type="InterPro" id="IPR016158">
    <property type="entry name" value="Cullin_homology"/>
</dbReference>
<protein>
    <recommendedName>
        <fullName evidence="2">Cullin family profile domain-containing protein</fullName>
    </recommendedName>
</protein>
<comment type="similarity">
    <text evidence="1">Belongs to the cullin family.</text>
</comment>
<dbReference type="InterPro" id="IPR036390">
    <property type="entry name" value="WH_DNA-bd_sf"/>
</dbReference>
<dbReference type="SUPFAM" id="SSF46785">
    <property type="entry name" value="Winged helix' DNA-binding domain"/>
    <property type="match status" value="1"/>
</dbReference>
<keyword evidence="4" id="KW-1185">Reference proteome</keyword>